<name>A0A2N3XT49_SACSN</name>
<reference evidence="2" key="1">
    <citation type="submission" date="2017-12" db="EMBL/GenBank/DDBJ databases">
        <title>Sequencing the genomes of 1000 Actinobacteria strains.</title>
        <authorList>
            <person name="Klenk H.-P."/>
        </authorList>
    </citation>
    <scope>NUCLEOTIDE SEQUENCE [LARGE SCALE GENOMIC DNA]</scope>
    <source>
        <strain evidence="2">DSM 44228</strain>
    </source>
</reference>
<feature type="transmembrane region" description="Helical" evidence="1">
    <location>
        <begin position="28"/>
        <end position="50"/>
    </location>
</feature>
<evidence type="ECO:0000313" key="2">
    <source>
        <dbReference type="EMBL" id="PKW13812.1"/>
    </source>
</evidence>
<comment type="caution">
    <text evidence="2">The sequence shown here is derived from an EMBL/GenBank/DDBJ whole genome shotgun (WGS) entry which is preliminary data.</text>
</comment>
<sequence length="133" mass="13079">MAEVVPAPVVAPGAGTTGRDAGAVTVEAALGICSVIAVFALILTGAGALIGHLRCTDAAVEAARLVARGDRPRADEAVGRIAPAGASLSVLIEGDQVSTEVSAPLPGGFLPSQSLHARAVAVLEPGVEGLVVR</sequence>
<gene>
    <name evidence="2" type="ORF">A8926_1373</name>
</gene>
<dbReference type="EMBL" id="PJNB01000001">
    <property type="protein sequence ID" value="PKW13812.1"/>
    <property type="molecule type" value="Genomic_DNA"/>
</dbReference>
<accession>A0A2N3XT49</accession>
<evidence type="ECO:0000313" key="3">
    <source>
        <dbReference type="Proteomes" id="UP000233786"/>
    </source>
</evidence>
<protein>
    <recommendedName>
        <fullName evidence="4">TadE-like protein</fullName>
    </recommendedName>
</protein>
<keyword evidence="3" id="KW-1185">Reference proteome</keyword>
<dbReference type="OrthoDB" id="4481209at2"/>
<dbReference type="NCBIfam" id="NF041390">
    <property type="entry name" value="TadE_Rv3655c"/>
    <property type="match status" value="1"/>
</dbReference>
<dbReference type="InterPro" id="IPR049790">
    <property type="entry name" value="Rv3655c/TadE"/>
</dbReference>
<dbReference type="RefSeq" id="WP_010307962.1">
    <property type="nucleotide sequence ID" value="NZ_CP061007.1"/>
</dbReference>
<keyword evidence="1" id="KW-0472">Membrane</keyword>
<evidence type="ECO:0008006" key="4">
    <source>
        <dbReference type="Google" id="ProtNLM"/>
    </source>
</evidence>
<keyword evidence="1" id="KW-1133">Transmembrane helix</keyword>
<dbReference type="AlphaFoldDB" id="A0A2N3XT49"/>
<dbReference type="Proteomes" id="UP000233786">
    <property type="component" value="Unassembled WGS sequence"/>
</dbReference>
<keyword evidence="1" id="KW-0812">Transmembrane</keyword>
<organism evidence="2 3">
    <name type="scientific">Saccharopolyspora spinosa</name>
    <dbReference type="NCBI Taxonomy" id="60894"/>
    <lineage>
        <taxon>Bacteria</taxon>
        <taxon>Bacillati</taxon>
        <taxon>Actinomycetota</taxon>
        <taxon>Actinomycetes</taxon>
        <taxon>Pseudonocardiales</taxon>
        <taxon>Pseudonocardiaceae</taxon>
        <taxon>Saccharopolyspora</taxon>
    </lineage>
</organism>
<evidence type="ECO:0000256" key="1">
    <source>
        <dbReference type="SAM" id="Phobius"/>
    </source>
</evidence>
<proteinExistence type="predicted"/>
<dbReference type="STRING" id="994479.GCA_000194155_04089"/>